<dbReference type="SMART" id="SM00636">
    <property type="entry name" value="Glyco_18"/>
    <property type="match status" value="1"/>
</dbReference>
<keyword evidence="7" id="KW-0119">Carbohydrate metabolism</keyword>
<dbReference type="GO" id="GO:0006032">
    <property type="term" value="P:chitin catabolic process"/>
    <property type="evidence" value="ECO:0007669"/>
    <property type="project" value="UniProtKB-KW"/>
</dbReference>
<dbReference type="EMBL" id="CAJVPV010021640">
    <property type="protein sequence ID" value="CAG8718572.1"/>
    <property type="molecule type" value="Genomic_DNA"/>
</dbReference>
<evidence type="ECO:0000256" key="3">
    <source>
        <dbReference type="ARBA" id="ARBA00012729"/>
    </source>
</evidence>
<dbReference type="PROSITE" id="PS51910">
    <property type="entry name" value="GH18_2"/>
    <property type="match status" value="1"/>
</dbReference>
<dbReference type="OrthoDB" id="76388at2759"/>
<evidence type="ECO:0000256" key="11">
    <source>
        <dbReference type="RuleBase" id="RU004453"/>
    </source>
</evidence>
<comment type="subcellular location">
    <subcellularLocation>
        <location evidence="2">Secreted</location>
    </subcellularLocation>
</comment>
<keyword evidence="12" id="KW-0812">Transmembrane</keyword>
<dbReference type="InterPro" id="IPR000677">
    <property type="entry name" value="Chitinase-like"/>
</dbReference>
<proteinExistence type="inferred from homology"/>
<evidence type="ECO:0000313" key="15">
    <source>
        <dbReference type="Proteomes" id="UP000789342"/>
    </source>
</evidence>
<evidence type="ECO:0000256" key="6">
    <source>
        <dbReference type="ARBA" id="ARBA00023024"/>
    </source>
</evidence>
<keyword evidence="4" id="KW-0964">Secreted</keyword>
<dbReference type="EC" id="3.2.1.14" evidence="3"/>
<evidence type="ECO:0000256" key="10">
    <source>
        <dbReference type="RuleBase" id="RU000489"/>
    </source>
</evidence>
<dbReference type="InterPro" id="IPR001223">
    <property type="entry name" value="Glyco_hydro18_cat"/>
</dbReference>
<dbReference type="InterPro" id="IPR001579">
    <property type="entry name" value="Glyco_hydro_18_chit_AS"/>
</dbReference>
<dbReference type="PANTHER" id="PTHR11177">
    <property type="entry name" value="CHITINASE"/>
    <property type="match status" value="1"/>
</dbReference>
<gene>
    <name evidence="14" type="ORF">AMORRO_LOCUS13187</name>
</gene>
<evidence type="ECO:0000256" key="8">
    <source>
        <dbReference type="ARBA" id="ARBA00023295"/>
    </source>
</evidence>
<name>A0A9N9I3M8_9GLOM</name>
<dbReference type="CDD" id="cd06548">
    <property type="entry name" value="GH18_chitinase"/>
    <property type="match status" value="1"/>
</dbReference>
<evidence type="ECO:0000259" key="13">
    <source>
        <dbReference type="PROSITE" id="PS51910"/>
    </source>
</evidence>
<keyword evidence="6" id="KW-0146">Chitin degradation</keyword>
<dbReference type="AlphaFoldDB" id="A0A9N9I3M8"/>
<keyword evidence="9" id="KW-0624">Polysaccharide degradation</keyword>
<evidence type="ECO:0000256" key="12">
    <source>
        <dbReference type="SAM" id="Phobius"/>
    </source>
</evidence>
<evidence type="ECO:0000256" key="1">
    <source>
        <dbReference type="ARBA" id="ARBA00000822"/>
    </source>
</evidence>
<protein>
    <recommendedName>
        <fullName evidence="3">chitinase</fullName>
        <ecNumber evidence="3">3.2.1.14</ecNumber>
    </recommendedName>
</protein>
<dbReference type="InterPro" id="IPR050314">
    <property type="entry name" value="Glycosyl_Hydrlase_18"/>
</dbReference>
<evidence type="ECO:0000256" key="4">
    <source>
        <dbReference type="ARBA" id="ARBA00022525"/>
    </source>
</evidence>
<dbReference type="Pfam" id="PF00704">
    <property type="entry name" value="Glyco_hydro_18"/>
    <property type="match status" value="1"/>
</dbReference>
<accession>A0A9N9I3M8</accession>
<dbReference type="PRINTS" id="PR00551">
    <property type="entry name" value="2SGLOBULIN"/>
</dbReference>
<dbReference type="Gene3D" id="3.20.20.80">
    <property type="entry name" value="Glycosidases"/>
    <property type="match status" value="1"/>
</dbReference>
<reference evidence="14" key="1">
    <citation type="submission" date="2021-06" db="EMBL/GenBank/DDBJ databases">
        <authorList>
            <person name="Kallberg Y."/>
            <person name="Tangrot J."/>
            <person name="Rosling A."/>
        </authorList>
    </citation>
    <scope>NUCLEOTIDE SEQUENCE</scope>
    <source>
        <strain evidence="14">CL551</strain>
    </source>
</reference>
<keyword evidence="5 10" id="KW-0378">Hydrolase</keyword>
<keyword evidence="15" id="KW-1185">Reference proteome</keyword>
<evidence type="ECO:0000256" key="9">
    <source>
        <dbReference type="ARBA" id="ARBA00023326"/>
    </source>
</evidence>
<dbReference type="InterPro" id="IPR011583">
    <property type="entry name" value="Chitinase_II/V-like_cat"/>
</dbReference>
<dbReference type="SUPFAM" id="SSF51445">
    <property type="entry name" value="(Trans)glycosidases"/>
    <property type="match status" value="1"/>
</dbReference>
<feature type="transmembrane region" description="Helical" evidence="12">
    <location>
        <begin position="30"/>
        <end position="53"/>
    </location>
</feature>
<comment type="similarity">
    <text evidence="11">Belongs to the glycosyl hydrolase 18 family.</text>
</comment>
<comment type="catalytic activity">
    <reaction evidence="1">
        <text>Random endo-hydrolysis of N-acetyl-beta-D-glucosaminide (1-&gt;4)-beta-linkages in chitin and chitodextrins.</text>
        <dbReference type="EC" id="3.2.1.14"/>
    </reaction>
</comment>
<evidence type="ECO:0000256" key="7">
    <source>
        <dbReference type="ARBA" id="ARBA00023277"/>
    </source>
</evidence>
<dbReference type="GO" id="GO:0008843">
    <property type="term" value="F:endochitinase activity"/>
    <property type="evidence" value="ECO:0007669"/>
    <property type="project" value="UniProtKB-EC"/>
</dbReference>
<keyword evidence="8 10" id="KW-0326">Glycosidase</keyword>
<sequence length="334" mass="37773">MTDYVPLNTSENPPSPTALAKNRQETKFNYIILFLFLAIGITVLSTIPSIIYLTGNESWQELTNQTDTPLVEPPETIIVPPEMTRQKIVGYFTSWSIYARSFNVRDIDASKLTHINYAFFNLSPDGKVIFGDPWADTDKHFDGDSWNEEGTNLYGNFKQLALLKQKHRHLKVVISIGGYTWSTNFGSVTANPETRKTMVDSLLKLVKDLYIDGIDIDWEYPKNEKEGTNYVHLVRELRNALNDYAADMGEAQPFLITAALPCGPENYNRIPLRELSRYLDFLNLMAYDFAGSWSSVTGHQSNLYGKDISVDRAVSDYLAAGVPPEKIVIGMPMY</sequence>
<dbReference type="PROSITE" id="PS01095">
    <property type="entry name" value="GH18_1"/>
    <property type="match status" value="1"/>
</dbReference>
<evidence type="ECO:0000256" key="2">
    <source>
        <dbReference type="ARBA" id="ARBA00004613"/>
    </source>
</evidence>
<dbReference type="InterPro" id="IPR017853">
    <property type="entry name" value="GH"/>
</dbReference>
<dbReference type="Proteomes" id="UP000789342">
    <property type="component" value="Unassembled WGS sequence"/>
</dbReference>
<dbReference type="PANTHER" id="PTHR11177:SF317">
    <property type="entry name" value="CHITINASE 12-RELATED"/>
    <property type="match status" value="1"/>
</dbReference>
<feature type="domain" description="GH18" evidence="13">
    <location>
        <begin position="86"/>
        <end position="334"/>
    </location>
</feature>
<keyword evidence="12" id="KW-1133">Transmembrane helix</keyword>
<comment type="caution">
    <text evidence="14">The sequence shown here is derived from an EMBL/GenBank/DDBJ whole genome shotgun (WGS) entry which is preliminary data.</text>
</comment>
<organism evidence="14 15">
    <name type="scientific">Acaulospora morrowiae</name>
    <dbReference type="NCBI Taxonomy" id="94023"/>
    <lineage>
        <taxon>Eukaryota</taxon>
        <taxon>Fungi</taxon>
        <taxon>Fungi incertae sedis</taxon>
        <taxon>Mucoromycota</taxon>
        <taxon>Glomeromycotina</taxon>
        <taxon>Glomeromycetes</taxon>
        <taxon>Diversisporales</taxon>
        <taxon>Acaulosporaceae</taxon>
        <taxon>Acaulospora</taxon>
    </lineage>
</organism>
<dbReference type="GO" id="GO:0008061">
    <property type="term" value="F:chitin binding"/>
    <property type="evidence" value="ECO:0007669"/>
    <property type="project" value="InterPro"/>
</dbReference>
<evidence type="ECO:0000256" key="5">
    <source>
        <dbReference type="ARBA" id="ARBA00022801"/>
    </source>
</evidence>
<feature type="non-terminal residue" evidence="14">
    <location>
        <position position="1"/>
    </location>
</feature>
<keyword evidence="12" id="KW-0472">Membrane</keyword>
<dbReference type="FunFam" id="3.20.20.80:FF:000075">
    <property type="entry name" value="Sporulation-specific chitinase"/>
    <property type="match status" value="1"/>
</dbReference>
<dbReference type="GO" id="GO:0000272">
    <property type="term" value="P:polysaccharide catabolic process"/>
    <property type="evidence" value="ECO:0007669"/>
    <property type="project" value="UniProtKB-KW"/>
</dbReference>
<evidence type="ECO:0000313" key="14">
    <source>
        <dbReference type="EMBL" id="CAG8718572.1"/>
    </source>
</evidence>
<dbReference type="GO" id="GO:0005576">
    <property type="term" value="C:extracellular region"/>
    <property type="evidence" value="ECO:0007669"/>
    <property type="project" value="UniProtKB-SubCell"/>
</dbReference>